<dbReference type="Proteomes" id="UP001320420">
    <property type="component" value="Unassembled WGS sequence"/>
</dbReference>
<dbReference type="PANTHER" id="PTHR12780">
    <property type="entry name" value="RNA POLYMERASE III DNA DIRECTED , 39KD SUBUNIT-RELATED"/>
    <property type="match status" value="1"/>
</dbReference>
<feature type="region of interest" description="Disordered" evidence="7">
    <location>
        <begin position="203"/>
        <end position="266"/>
    </location>
</feature>
<dbReference type="AlphaFoldDB" id="A0AAN9V2H3"/>
<evidence type="ECO:0000313" key="9">
    <source>
        <dbReference type="Proteomes" id="UP001320420"/>
    </source>
</evidence>
<comment type="subcellular location">
    <subcellularLocation>
        <location evidence="1 6">Nucleus</location>
    </subcellularLocation>
</comment>
<comment type="function">
    <text evidence="6">DNA-dependent RNA polymerase catalyzes the transcription of DNA into RNA using the four ribonucleoside triphosphates as substrates. Specific peripheric component of RNA polymerase III which synthesizes small RNAs, such as 5S rRNA and tRNAs.</text>
</comment>
<evidence type="ECO:0000256" key="7">
    <source>
        <dbReference type="SAM" id="MobiDB-lite"/>
    </source>
</evidence>
<name>A0AAN9V2H3_9PEZI</name>
<keyword evidence="9" id="KW-1185">Reference proteome</keyword>
<protein>
    <recommendedName>
        <fullName evidence="6">DNA-directed RNA polymerase III subunit RPC6</fullName>
        <shortName evidence="6">RNA polymerase III subunit C6</shortName>
    </recommendedName>
</protein>
<evidence type="ECO:0000256" key="2">
    <source>
        <dbReference type="ARBA" id="ARBA00011038"/>
    </source>
</evidence>
<dbReference type="InterPro" id="IPR036390">
    <property type="entry name" value="WH_DNA-bd_sf"/>
</dbReference>
<dbReference type="GO" id="GO:0005666">
    <property type="term" value="C:RNA polymerase III complex"/>
    <property type="evidence" value="ECO:0007669"/>
    <property type="project" value="UniProtKB-UniRule"/>
</dbReference>
<dbReference type="PIRSF" id="PIRSF028763">
    <property type="entry name" value="RNA_pol_Rpc34"/>
    <property type="match status" value="1"/>
</dbReference>
<dbReference type="GO" id="GO:0006383">
    <property type="term" value="P:transcription by RNA polymerase III"/>
    <property type="evidence" value="ECO:0007669"/>
    <property type="project" value="UniProtKB-UniRule"/>
</dbReference>
<evidence type="ECO:0000256" key="4">
    <source>
        <dbReference type="ARBA" id="ARBA00023163"/>
    </source>
</evidence>
<feature type="compositionally biased region" description="Low complexity" evidence="7">
    <location>
        <begin position="212"/>
        <end position="225"/>
    </location>
</feature>
<dbReference type="InterPro" id="IPR016049">
    <property type="entry name" value="RNA_pol_Rpc34-like"/>
</dbReference>
<evidence type="ECO:0000256" key="6">
    <source>
        <dbReference type="PIRNR" id="PIRNR028763"/>
    </source>
</evidence>
<proteinExistence type="inferred from homology"/>
<comment type="similarity">
    <text evidence="2 6">Belongs to the eukaryotic RPC34/RPC39 RNA polymerase subunit family.</text>
</comment>
<keyword evidence="5 6" id="KW-0539">Nucleus</keyword>
<reference evidence="8 9" key="1">
    <citation type="submission" date="2024-02" db="EMBL/GenBank/DDBJ databases">
        <title>De novo assembly and annotation of 12 fungi associated with fruit tree decline syndrome in Ontario, Canada.</title>
        <authorList>
            <person name="Sulman M."/>
            <person name="Ellouze W."/>
            <person name="Ilyukhin E."/>
        </authorList>
    </citation>
    <scope>NUCLEOTIDE SEQUENCE [LARGE SCALE GENOMIC DNA]</scope>
    <source>
        <strain evidence="8 9">M11/M66-122</strain>
    </source>
</reference>
<comment type="caution">
    <text evidence="8">The sequence shown here is derived from an EMBL/GenBank/DDBJ whole genome shotgun (WGS) entry which is preliminary data.</text>
</comment>
<dbReference type="Gene3D" id="1.10.10.10">
    <property type="entry name" value="Winged helix-like DNA-binding domain superfamily/Winged helix DNA-binding domain"/>
    <property type="match status" value="1"/>
</dbReference>
<evidence type="ECO:0000256" key="1">
    <source>
        <dbReference type="ARBA" id="ARBA00004123"/>
    </source>
</evidence>
<dbReference type="Pfam" id="PF05158">
    <property type="entry name" value="RNA_pol_Rpc34"/>
    <property type="match status" value="1"/>
</dbReference>
<dbReference type="InterPro" id="IPR036388">
    <property type="entry name" value="WH-like_DNA-bd_sf"/>
</dbReference>
<evidence type="ECO:0000256" key="5">
    <source>
        <dbReference type="ARBA" id="ARBA00023242"/>
    </source>
</evidence>
<accession>A0AAN9V2H3</accession>
<organism evidence="8 9">
    <name type="scientific">Diatrype stigma</name>
    <dbReference type="NCBI Taxonomy" id="117547"/>
    <lineage>
        <taxon>Eukaryota</taxon>
        <taxon>Fungi</taxon>
        <taxon>Dikarya</taxon>
        <taxon>Ascomycota</taxon>
        <taxon>Pezizomycotina</taxon>
        <taxon>Sordariomycetes</taxon>
        <taxon>Xylariomycetidae</taxon>
        <taxon>Xylariales</taxon>
        <taxon>Diatrypaceae</taxon>
        <taxon>Diatrype</taxon>
    </lineage>
</organism>
<sequence length="394" mass="43310">MASAPPSQAVRQADELQILKDQLYDACHDAFAGDYEKPLSQDDLMALEVIPPKDIKKLMDVISLLTRERLFAPVHLHSGLAWRMRSEAEAAKYKLLTSQEQVLVYEIVDAAGAEGVWQQDIKRRVNMQEGTLRKTLKELEVKRLINQFTTVQNATKKMWIKAHIKPSASATGGPFYTDSYLDEPYIEELQRVVVALVKQHGSYTSRGGGERANGSSNNNRGGSSSPVLPKKGIIRGAAPDPLTNGSRKRPADAMEAPNDNHQQSHAVHRKRLLPLPAGYNSYPTVSDLASSIASGNVAKGQALRAEHVQELVDVLVWEGRLEEVQVGGKVGYRLARVAKNSVAAAVKLDAEDYWEPRANGLTTAPCGRCPVFELCEEGGPVWAGGCEYFDQWLA</sequence>
<evidence type="ECO:0000313" key="8">
    <source>
        <dbReference type="EMBL" id="KAK7756880.1"/>
    </source>
</evidence>
<keyword evidence="3 6" id="KW-0240">DNA-directed RNA polymerase</keyword>
<dbReference type="InterPro" id="IPR007832">
    <property type="entry name" value="RNA_pol_Rpc34"/>
</dbReference>
<keyword evidence="4 6" id="KW-0804">Transcription</keyword>
<dbReference type="EMBL" id="JAKJXP020000004">
    <property type="protein sequence ID" value="KAK7756880.1"/>
    <property type="molecule type" value="Genomic_DNA"/>
</dbReference>
<evidence type="ECO:0000256" key="3">
    <source>
        <dbReference type="ARBA" id="ARBA00022478"/>
    </source>
</evidence>
<dbReference type="SUPFAM" id="SSF46785">
    <property type="entry name" value="Winged helix' DNA-binding domain"/>
    <property type="match status" value="1"/>
</dbReference>
<gene>
    <name evidence="8" type="primary">RPC34</name>
    <name evidence="8" type="ORF">SLS62_000896</name>
</gene>